<dbReference type="InterPro" id="IPR036374">
    <property type="entry name" value="OxRdtase_Mopterin-bd_sf"/>
</dbReference>
<dbReference type="SUPFAM" id="SSF56524">
    <property type="entry name" value="Oxidoreductase molybdopterin-binding domain"/>
    <property type="match status" value="1"/>
</dbReference>
<feature type="domain" description="Oxidoreductase molybdopterin-binding" evidence="2">
    <location>
        <begin position="47"/>
        <end position="159"/>
    </location>
</feature>
<reference evidence="3 4" key="1">
    <citation type="submission" date="2019-07" db="EMBL/GenBank/DDBJ databases">
        <authorList>
            <person name="Kim J."/>
        </authorList>
    </citation>
    <scope>NUCLEOTIDE SEQUENCE [LARGE SCALE GENOMIC DNA]</scope>
    <source>
        <strain evidence="4">dk17</strain>
    </source>
</reference>
<comment type="caution">
    <text evidence="3">The sequence shown here is derived from an EMBL/GenBank/DDBJ whole genome shotgun (WGS) entry which is preliminary data.</text>
</comment>
<proteinExistence type="predicted"/>
<keyword evidence="1" id="KW-0732">Signal</keyword>
<evidence type="ECO:0000313" key="3">
    <source>
        <dbReference type="EMBL" id="TWR27518.1"/>
    </source>
</evidence>
<dbReference type="Proteomes" id="UP000320042">
    <property type="component" value="Unassembled WGS sequence"/>
</dbReference>
<dbReference type="Gene3D" id="3.90.420.10">
    <property type="entry name" value="Oxidoreductase, molybdopterin-binding domain"/>
    <property type="match status" value="1"/>
</dbReference>
<evidence type="ECO:0000256" key="1">
    <source>
        <dbReference type="SAM" id="SignalP"/>
    </source>
</evidence>
<keyword evidence="4" id="KW-1185">Reference proteome</keyword>
<feature type="signal peptide" evidence="1">
    <location>
        <begin position="1"/>
        <end position="22"/>
    </location>
</feature>
<dbReference type="Pfam" id="PF00174">
    <property type="entry name" value="Oxidored_molyb"/>
    <property type="match status" value="1"/>
</dbReference>
<evidence type="ECO:0000313" key="4">
    <source>
        <dbReference type="Proteomes" id="UP000320042"/>
    </source>
</evidence>
<dbReference type="AlphaFoldDB" id="A0A563U864"/>
<gene>
    <name evidence="3" type="ORF">FPZ43_13670</name>
</gene>
<name>A0A563U864_9SPHI</name>
<protein>
    <submittedName>
        <fullName evidence="3">Molybdopterin-dependent oxidoreductase</fullName>
    </submittedName>
</protein>
<dbReference type="InterPro" id="IPR000572">
    <property type="entry name" value="OxRdtase_Mopterin-bd_dom"/>
</dbReference>
<feature type="chain" id="PRO_5021984444" evidence="1">
    <location>
        <begin position="23"/>
        <end position="166"/>
    </location>
</feature>
<dbReference type="OrthoDB" id="482420at2"/>
<dbReference type="EMBL" id="VOEJ01000006">
    <property type="protein sequence ID" value="TWR27518.1"/>
    <property type="molecule type" value="Genomic_DNA"/>
</dbReference>
<organism evidence="3 4">
    <name type="scientific">Mucilaginibacter pallidiroseus</name>
    <dbReference type="NCBI Taxonomy" id="2599295"/>
    <lineage>
        <taxon>Bacteria</taxon>
        <taxon>Pseudomonadati</taxon>
        <taxon>Bacteroidota</taxon>
        <taxon>Sphingobacteriia</taxon>
        <taxon>Sphingobacteriales</taxon>
        <taxon>Sphingobacteriaceae</taxon>
        <taxon>Mucilaginibacter</taxon>
    </lineage>
</organism>
<evidence type="ECO:0000259" key="2">
    <source>
        <dbReference type="Pfam" id="PF00174"/>
    </source>
</evidence>
<accession>A0A563U864</accession>
<dbReference type="RefSeq" id="WP_146382485.1">
    <property type="nucleotide sequence ID" value="NZ_VOEJ01000006.1"/>
</dbReference>
<sequence length="166" mass="17973">MTRIFTLLIVSVFLSLAGFAQTSEVVVDGDIATPFKINAASFTSMKVIQLKHNDKEGKEHTYSGISLFDVLTKAGAVPNNQLKGKILTKYLLVSAADGYQVVIALPEIDPAYTDKTIILANQMDGKNLPANAGPFRLIVPGDKKLARSVMRVTSLTVLTAKIPIRQ</sequence>